<sequence length="336" mass="35011">MHRCRVGLVGAGGVAQRHAQVLAGFDDVELLGVTDVLPAAATALATRHGGHAYADVAELLAAGPDAVYVCVPPFAHGPAEEAVIDAGLPMFVEKPVAVDLVTAERIAGLVAQRGLRTAVGHHWRYLSVLDEVRDLLADRPVRMVSGAWLDKVPPVPWWSRRDRSGGPVVEQAAHVLDLIRALVGEVTEVTAYGNGTPPPVDGADIDSVTTATLRFADGAVGTLSAACVLGWKHRAGLEILADGLALSISEDGLLVRDADGERHVSVDSEAARVAVDRTFVDAVRGIGDDVRVPYAEALGTQRLALAVADSARTGQTVRLAAPTVSPVLTSGVTVDA</sequence>
<protein>
    <submittedName>
        <fullName evidence="3">Gfo/Idh/MocA family protein</fullName>
    </submittedName>
</protein>
<gene>
    <name evidence="3" type="ORF">ACFQGL_16705</name>
</gene>
<dbReference type="PANTHER" id="PTHR43249:SF1">
    <property type="entry name" value="D-GLUCOSIDE 3-DEHYDROGENASE"/>
    <property type="match status" value="1"/>
</dbReference>
<dbReference type="Gene3D" id="3.40.50.720">
    <property type="entry name" value="NAD(P)-binding Rossmann-like Domain"/>
    <property type="match status" value="1"/>
</dbReference>
<comment type="caution">
    <text evidence="3">The sequence shown here is derived from an EMBL/GenBank/DDBJ whole genome shotgun (WGS) entry which is preliminary data.</text>
</comment>
<proteinExistence type="predicted"/>
<feature type="domain" description="GFO/IDH/MocA-like oxidoreductase" evidence="2">
    <location>
        <begin position="141"/>
        <end position="239"/>
    </location>
</feature>
<name>A0ABW1H951_9ACTN</name>
<dbReference type="Gene3D" id="3.30.360.10">
    <property type="entry name" value="Dihydrodipicolinate Reductase, domain 2"/>
    <property type="match status" value="1"/>
</dbReference>
<dbReference type="Pfam" id="PF01408">
    <property type="entry name" value="GFO_IDH_MocA"/>
    <property type="match status" value="1"/>
</dbReference>
<organism evidence="3 4">
    <name type="scientific">Micromonospora vulcania</name>
    <dbReference type="NCBI Taxonomy" id="1441873"/>
    <lineage>
        <taxon>Bacteria</taxon>
        <taxon>Bacillati</taxon>
        <taxon>Actinomycetota</taxon>
        <taxon>Actinomycetes</taxon>
        <taxon>Micromonosporales</taxon>
        <taxon>Micromonosporaceae</taxon>
        <taxon>Micromonospora</taxon>
    </lineage>
</organism>
<dbReference type="InterPro" id="IPR000683">
    <property type="entry name" value="Gfo/Idh/MocA-like_OxRdtase_N"/>
</dbReference>
<dbReference type="Pfam" id="PF22725">
    <property type="entry name" value="GFO_IDH_MocA_C3"/>
    <property type="match status" value="1"/>
</dbReference>
<keyword evidence="4" id="KW-1185">Reference proteome</keyword>
<evidence type="ECO:0000259" key="2">
    <source>
        <dbReference type="Pfam" id="PF22725"/>
    </source>
</evidence>
<dbReference type="InterPro" id="IPR055170">
    <property type="entry name" value="GFO_IDH_MocA-like_dom"/>
</dbReference>
<accession>A0ABW1H951</accession>
<dbReference type="InterPro" id="IPR052515">
    <property type="entry name" value="Gfo/Idh/MocA_Oxidoreductase"/>
</dbReference>
<feature type="domain" description="Gfo/Idh/MocA-like oxidoreductase N-terminal" evidence="1">
    <location>
        <begin position="5"/>
        <end position="121"/>
    </location>
</feature>
<dbReference type="RefSeq" id="WP_377512681.1">
    <property type="nucleotide sequence ID" value="NZ_JBHSQS010000009.1"/>
</dbReference>
<evidence type="ECO:0000313" key="3">
    <source>
        <dbReference type="EMBL" id="MFC5924984.1"/>
    </source>
</evidence>
<dbReference type="EMBL" id="JBHSQS010000009">
    <property type="protein sequence ID" value="MFC5924984.1"/>
    <property type="molecule type" value="Genomic_DNA"/>
</dbReference>
<dbReference type="PANTHER" id="PTHR43249">
    <property type="entry name" value="UDP-N-ACETYL-2-AMINO-2-DEOXY-D-GLUCURONATE OXIDASE"/>
    <property type="match status" value="1"/>
</dbReference>
<dbReference type="SUPFAM" id="SSF51735">
    <property type="entry name" value="NAD(P)-binding Rossmann-fold domains"/>
    <property type="match status" value="1"/>
</dbReference>
<dbReference type="InterPro" id="IPR036291">
    <property type="entry name" value="NAD(P)-bd_dom_sf"/>
</dbReference>
<evidence type="ECO:0000313" key="4">
    <source>
        <dbReference type="Proteomes" id="UP001596226"/>
    </source>
</evidence>
<dbReference type="SUPFAM" id="SSF55347">
    <property type="entry name" value="Glyceraldehyde-3-phosphate dehydrogenase-like, C-terminal domain"/>
    <property type="match status" value="1"/>
</dbReference>
<dbReference type="Proteomes" id="UP001596226">
    <property type="component" value="Unassembled WGS sequence"/>
</dbReference>
<evidence type="ECO:0000259" key="1">
    <source>
        <dbReference type="Pfam" id="PF01408"/>
    </source>
</evidence>
<reference evidence="4" key="1">
    <citation type="journal article" date="2019" name="Int. J. Syst. Evol. Microbiol.">
        <title>The Global Catalogue of Microorganisms (GCM) 10K type strain sequencing project: providing services to taxonomists for standard genome sequencing and annotation.</title>
        <authorList>
            <consortium name="The Broad Institute Genomics Platform"/>
            <consortium name="The Broad Institute Genome Sequencing Center for Infectious Disease"/>
            <person name="Wu L."/>
            <person name="Ma J."/>
        </authorList>
    </citation>
    <scope>NUCLEOTIDE SEQUENCE [LARGE SCALE GENOMIC DNA]</scope>
    <source>
        <strain evidence="4">CGMCC 4.7144</strain>
    </source>
</reference>